<accession>A0AAD5XEP9</accession>
<name>A0AAD5XEP9_9FUNG</name>
<feature type="compositionally biased region" description="Polar residues" evidence="2">
    <location>
        <begin position="159"/>
        <end position="168"/>
    </location>
</feature>
<sequence length="268" mass="30177">MDTCLNIHTTFRLGDGWVKVIKEMNCERGYIKSLTRSGRIKKVVALGSIEHQQALIDRLAEIETKVARLEASLPDAETLAEGNAPSAYRRDSSVSDNNDNCDFSISLGKSIIIAKLKQEAKTRLNELEFIRTHCNVVKPDQANDLVQEGDDELTIPTLEPTNSSTNLDSQASSSNISSISTPSVEEFETIRVTHETFGEILHMREYSIKKKEKLFRRPKVRQFFVGKVLHRSTDELHTSWQELFVDLLYVGIFSSAGTLIAPHSHIDF</sequence>
<dbReference type="AlphaFoldDB" id="A0AAD5XEP9"/>
<keyword evidence="4" id="KW-1185">Reference proteome</keyword>
<reference evidence="3" key="1">
    <citation type="submission" date="2020-05" db="EMBL/GenBank/DDBJ databases">
        <title>Phylogenomic resolution of chytrid fungi.</title>
        <authorList>
            <person name="Stajich J.E."/>
            <person name="Amses K."/>
            <person name="Simmons R."/>
            <person name="Seto K."/>
            <person name="Myers J."/>
            <person name="Bonds A."/>
            <person name="Quandt C.A."/>
            <person name="Barry K."/>
            <person name="Liu P."/>
            <person name="Grigoriev I."/>
            <person name="Longcore J.E."/>
            <person name="James T.Y."/>
        </authorList>
    </citation>
    <scope>NUCLEOTIDE SEQUENCE</scope>
    <source>
        <strain evidence="3">JEL0513</strain>
    </source>
</reference>
<evidence type="ECO:0000256" key="1">
    <source>
        <dbReference type="SAM" id="Coils"/>
    </source>
</evidence>
<gene>
    <name evidence="3" type="ORF">HK100_003297</name>
</gene>
<comment type="caution">
    <text evidence="3">The sequence shown here is derived from an EMBL/GenBank/DDBJ whole genome shotgun (WGS) entry which is preliminary data.</text>
</comment>
<dbReference type="EMBL" id="JADGJH010001812">
    <property type="protein sequence ID" value="KAJ3109456.1"/>
    <property type="molecule type" value="Genomic_DNA"/>
</dbReference>
<feature type="region of interest" description="Disordered" evidence="2">
    <location>
        <begin position="156"/>
        <end position="178"/>
    </location>
</feature>
<evidence type="ECO:0000313" key="3">
    <source>
        <dbReference type="EMBL" id="KAJ3109456.1"/>
    </source>
</evidence>
<protein>
    <submittedName>
        <fullName evidence="3">Uncharacterized protein</fullName>
    </submittedName>
</protein>
<feature type="compositionally biased region" description="Low complexity" evidence="2">
    <location>
        <begin position="169"/>
        <end position="178"/>
    </location>
</feature>
<organism evidence="3 4">
    <name type="scientific">Physocladia obscura</name>
    <dbReference type="NCBI Taxonomy" id="109957"/>
    <lineage>
        <taxon>Eukaryota</taxon>
        <taxon>Fungi</taxon>
        <taxon>Fungi incertae sedis</taxon>
        <taxon>Chytridiomycota</taxon>
        <taxon>Chytridiomycota incertae sedis</taxon>
        <taxon>Chytridiomycetes</taxon>
        <taxon>Chytridiales</taxon>
        <taxon>Chytriomycetaceae</taxon>
        <taxon>Physocladia</taxon>
    </lineage>
</organism>
<feature type="coiled-coil region" evidence="1">
    <location>
        <begin position="52"/>
        <end position="79"/>
    </location>
</feature>
<evidence type="ECO:0000313" key="4">
    <source>
        <dbReference type="Proteomes" id="UP001211907"/>
    </source>
</evidence>
<keyword evidence="1" id="KW-0175">Coiled coil</keyword>
<proteinExistence type="predicted"/>
<dbReference type="Proteomes" id="UP001211907">
    <property type="component" value="Unassembled WGS sequence"/>
</dbReference>
<evidence type="ECO:0000256" key="2">
    <source>
        <dbReference type="SAM" id="MobiDB-lite"/>
    </source>
</evidence>